<dbReference type="AlphaFoldDB" id="A0A5B1CEE9"/>
<reference evidence="3 4" key="1">
    <citation type="submission" date="2019-08" db="EMBL/GenBank/DDBJ databases">
        <title>Deep-cultivation of Planctomycetes and their phenomic and genomic characterization uncovers novel biology.</title>
        <authorList>
            <person name="Wiegand S."/>
            <person name="Jogler M."/>
            <person name="Boedeker C."/>
            <person name="Pinto D."/>
            <person name="Vollmers J."/>
            <person name="Rivas-Marin E."/>
            <person name="Kohn T."/>
            <person name="Peeters S.H."/>
            <person name="Heuer A."/>
            <person name="Rast P."/>
            <person name="Oberbeckmann S."/>
            <person name="Bunk B."/>
            <person name="Jeske O."/>
            <person name="Meyerdierks A."/>
            <person name="Storesund J.E."/>
            <person name="Kallscheuer N."/>
            <person name="Luecker S."/>
            <person name="Lage O.M."/>
            <person name="Pohl T."/>
            <person name="Merkel B.J."/>
            <person name="Hornburger P."/>
            <person name="Mueller R.-W."/>
            <person name="Bruemmer F."/>
            <person name="Labrenz M."/>
            <person name="Spormann A.M."/>
            <person name="Op Den Camp H."/>
            <person name="Overmann J."/>
            <person name="Amann R."/>
            <person name="Jetten M.S.M."/>
            <person name="Mascher T."/>
            <person name="Medema M.H."/>
            <person name="Devos D.P."/>
            <person name="Kaster A.-K."/>
            <person name="Ovreas L."/>
            <person name="Rohde M."/>
            <person name="Galperin M.Y."/>
            <person name="Jogler C."/>
        </authorList>
    </citation>
    <scope>NUCLEOTIDE SEQUENCE [LARGE SCALE GENOMIC DNA]</scope>
    <source>
        <strain evidence="3 4">LF1</strain>
    </source>
</reference>
<feature type="region of interest" description="Disordered" evidence="1">
    <location>
        <begin position="72"/>
        <end position="95"/>
    </location>
</feature>
<protein>
    <recommendedName>
        <fullName evidence="2">IrrE N-terminal-like domain-containing protein</fullName>
    </recommendedName>
</protein>
<feature type="region of interest" description="Disordered" evidence="1">
    <location>
        <begin position="318"/>
        <end position="337"/>
    </location>
</feature>
<proteinExistence type="predicted"/>
<evidence type="ECO:0000256" key="1">
    <source>
        <dbReference type="SAM" id="MobiDB-lite"/>
    </source>
</evidence>
<evidence type="ECO:0000313" key="4">
    <source>
        <dbReference type="Proteomes" id="UP000322699"/>
    </source>
</evidence>
<accession>A0A5B1CEE9</accession>
<dbReference type="Pfam" id="PF06114">
    <property type="entry name" value="Peptidase_M78"/>
    <property type="match status" value="1"/>
</dbReference>
<dbReference type="EMBL" id="VRLW01000001">
    <property type="protein sequence ID" value="KAA1258592.1"/>
    <property type="molecule type" value="Genomic_DNA"/>
</dbReference>
<dbReference type="Proteomes" id="UP000322699">
    <property type="component" value="Unassembled WGS sequence"/>
</dbReference>
<dbReference type="OrthoDB" id="9816277at2"/>
<feature type="compositionally biased region" description="Basic and acidic residues" evidence="1">
    <location>
        <begin position="76"/>
        <end position="95"/>
    </location>
</feature>
<dbReference type="Gene3D" id="1.10.10.2910">
    <property type="match status" value="1"/>
</dbReference>
<evidence type="ECO:0000259" key="2">
    <source>
        <dbReference type="Pfam" id="PF06114"/>
    </source>
</evidence>
<sequence>MSSGHSTTQSFIDELVRSTGASSPEEAIRAKARQLIQTCESMFGRPEMPIDVDVLTSLQGIHVSGALPIQSPDAELAPRSEGGVEMRVHPDRPETRKRFSVAHEISHTFFPEYEQKSWCRTDARYRDRNDPDQYLEMLCDIGAAELLFPQPWFSDDANQVSSASGLVALADTYHGSREATLRRFAELSNDPIAAVFFTWKLKPVQKGVVDNEDQTNLFGLSHDEQIRDALQLRIDYSIASESFSHLGHYLPPEKSIKNDGPIFEASSTASCFDGECHLDFGPASGTYNVMAIPLPTDRNQRGPKGEHSVAAIVRPVAVQKAKKKRSATPDNSPTLFD</sequence>
<keyword evidence="4" id="KW-1185">Reference proteome</keyword>
<comment type="caution">
    <text evidence="3">The sequence shown here is derived from an EMBL/GenBank/DDBJ whole genome shotgun (WGS) entry which is preliminary data.</text>
</comment>
<feature type="domain" description="IrrE N-terminal-like" evidence="2">
    <location>
        <begin position="86"/>
        <end position="183"/>
    </location>
</feature>
<gene>
    <name evidence="3" type="ORF">LF1_11140</name>
</gene>
<feature type="compositionally biased region" description="Polar residues" evidence="1">
    <location>
        <begin position="328"/>
        <end position="337"/>
    </location>
</feature>
<evidence type="ECO:0000313" key="3">
    <source>
        <dbReference type="EMBL" id="KAA1258592.1"/>
    </source>
</evidence>
<organism evidence="3 4">
    <name type="scientific">Rubripirellula obstinata</name>
    <dbReference type="NCBI Taxonomy" id="406547"/>
    <lineage>
        <taxon>Bacteria</taxon>
        <taxon>Pseudomonadati</taxon>
        <taxon>Planctomycetota</taxon>
        <taxon>Planctomycetia</taxon>
        <taxon>Pirellulales</taxon>
        <taxon>Pirellulaceae</taxon>
        <taxon>Rubripirellula</taxon>
    </lineage>
</organism>
<name>A0A5B1CEE9_9BACT</name>
<dbReference type="InterPro" id="IPR010359">
    <property type="entry name" value="IrrE_HExxH"/>
</dbReference>